<dbReference type="InterPro" id="IPR016377">
    <property type="entry name" value="Sucrose_GGa_phosphorylase-rel"/>
</dbReference>
<proteinExistence type="predicted"/>
<dbReference type="InterPro" id="IPR017853">
    <property type="entry name" value="GH"/>
</dbReference>
<dbReference type="AlphaFoldDB" id="A0A081KD64"/>
<feature type="binding site" evidence="3">
    <location>
        <position position="142"/>
    </location>
    <ligand>
        <name>substrate</name>
    </ligand>
</feature>
<feature type="binding site" evidence="3">
    <location>
        <begin position="235"/>
        <end position="237"/>
    </location>
    <ligand>
        <name>substrate</name>
    </ligand>
</feature>
<keyword evidence="2" id="KW-0808">Transferase</keyword>
<feature type="domain" description="Glycosyl hydrolase family 13 catalytic" evidence="4">
    <location>
        <begin position="57"/>
        <end position="488"/>
    </location>
</feature>
<keyword evidence="6" id="KW-1185">Reference proteome</keyword>
<evidence type="ECO:0000259" key="4">
    <source>
        <dbReference type="SMART" id="SM00642"/>
    </source>
</evidence>
<evidence type="ECO:0000313" key="6">
    <source>
        <dbReference type="Proteomes" id="UP000027997"/>
    </source>
</evidence>
<dbReference type="PANTHER" id="PTHR38784">
    <property type="entry name" value="SUCROSE PHOSPHORYLASE"/>
    <property type="match status" value="1"/>
</dbReference>
<dbReference type="RefSeq" id="WP_020584341.1">
    <property type="nucleotide sequence ID" value="NZ_JOJP01000001.1"/>
</dbReference>
<dbReference type="Gene3D" id="3.20.20.80">
    <property type="entry name" value="Glycosidases"/>
    <property type="match status" value="1"/>
</dbReference>
<evidence type="ECO:0000256" key="2">
    <source>
        <dbReference type="ARBA" id="ARBA00022679"/>
    </source>
</evidence>
<dbReference type="InterPro" id="IPR006047">
    <property type="entry name" value="GH13_cat_dom"/>
</dbReference>
<dbReference type="SMART" id="SM00642">
    <property type="entry name" value="Aamy"/>
    <property type="match status" value="1"/>
</dbReference>
<accession>A0A081KD64</accession>
<evidence type="ECO:0000313" key="5">
    <source>
        <dbReference type="EMBL" id="KEI72090.1"/>
    </source>
</evidence>
<protein>
    <submittedName>
        <fullName evidence="5">Alpha-amylase</fullName>
    </submittedName>
</protein>
<sequence>MQSYPPIFASFHQTLSQLLKLPYGDKSEDLASIIVLRVEHFLLNNAHQHFPTWSEQDIYLITYGDSIIDGEKKPLNTLNSFLKKQLKQLISTVHILPYFPFSSDDGFSVIDYLQVNPALGRWKDISAIAKDYRVMTDLVINHVSRESLWFADFVSGTQPGRDYFIEQTPETDLTMVTRPRNSPLLIPTQTRRGTRHVWATFSEDQIDLNFRNPDVLIKIVDVVLFYLAQGTSVIRLDAIAFLWKELNTTCVHLPETHTIVKLMRVIIEKVRPGALLLTETNVPDKENFSYFSHGNEAHMVYQFALPPLILHALNRGTEKHLAHWARALPEYPKGCTVLNFTASHDGIGLRPLEGLVPDNEVSELVDSMHRFGGFVSVRTLEDQSEKPYEINIALFDAMKGTRRGEDHWQAQRFLCSQIIMLGMKGIPAMYIHSLLATPNDLSGVESSGRTRSINRRRWDLKDLMTELNNPVSTQSMIFKTLKEIIEIRRKESCFHPDNPQAIIDIAPGIFAFSRTEPKTGKHLIAIHNLTHTHMKHCLKKYRNWFELLGKKPFVSDHLKPYEALWLIPPPKSYTPQSD</sequence>
<organism evidence="5 6">
    <name type="scientific">Endozoicomonas elysicola</name>
    <dbReference type="NCBI Taxonomy" id="305900"/>
    <lineage>
        <taxon>Bacteria</taxon>
        <taxon>Pseudomonadati</taxon>
        <taxon>Pseudomonadota</taxon>
        <taxon>Gammaproteobacteria</taxon>
        <taxon>Oceanospirillales</taxon>
        <taxon>Endozoicomonadaceae</taxon>
        <taxon>Endozoicomonas</taxon>
    </lineage>
</organism>
<dbReference type="STRING" id="305900.GV64_16350"/>
<keyword evidence="1" id="KW-0328">Glycosyltransferase</keyword>
<feature type="binding site" evidence="3">
    <location>
        <position position="104"/>
    </location>
    <ligand>
        <name>substrate</name>
    </ligand>
</feature>
<evidence type="ECO:0000256" key="1">
    <source>
        <dbReference type="ARBA" id="ARBA00022676"/>
    </source>
</evidence>
<dbReference type="GO" id="GO:0016757">
    <property type="term" value="F:glycosyltransferase activity"/>
    <property type="evidence" value="ECO:0007669"/>
    <property type="project" value="UniProtKB-KW"/>
</dbReference>
<feature type="binding site" evidence="3">
    <location>
        <begin position="344"/>
        <end position="345"/>
    </location>
    <ligand>
        <name>substrate</name>
    </ligand>
</feature>
<dbReference type="InterPro" id="IPR033746">
    <property type="entry name" value="GGa_phosphorylase"/>
</dbReference>
<dbReference type="eggNOG" id="COG0366">
    <property type="taxonomic scope" value="Bacteria"/>
</dbReference>
<dbReference type="InterPro" id="IPR045857">
    <property type="entry name" value="O16G_dom_2"/>
</dbReference>
<evidence type="ECO:0000256" key="3">
    <source>
        <dbReference type="PIRSR" id="PIRSR003059-2"/>
    </source>
</evidence>
<dbReference type="SUPFAM" id="SSF51445">
    <property type="entry name" value="(Trans)glycosidases"/>
    <property type="match status" value="1"/>
</dbReference>
<dbReference type="PIRSF" id="PIRSF003059">
    <property type="entry name" value="Sucrose_phosphorylase"/>
    <property type="match status" value="1"/>
</dbReference>
<dbReference type="Gene3D" id="3.90.400.10">
    <property type="entry name" value="Oligo-1,6-glucosidase, Domain 2"/>
    <property type="match status" value="1"/>
</dbReference>
<reference evidence="5 6" key="1">
    <citation type="submission" date="2014-06" db="EMBL/GenBank/DDBJ databases">
        <title>Whole Genome Sequences of Three Symbiotic Endozoicomonas Bacteria.</title>
        <authorList>
            <person name="Neave M.J."/>
            <person name="Apprill A."/>
            <person name="Voolstra C.R."/>
        </authorList>
    </citation>
    <scope>NUCLEOTIDE SEQUENCE [LARGE SCALE GENOMIC DNA]</scope>
    <source>
        <strain evidence="5 6">DSM 22380</strain>
    </source>
</reference>
<dbReference type="Proteomes" id="UP000027997">
    <property type="component" value="Unassembled WGS sequence"/>
</dbReference>
<dbReference type="EMBL" id="JOJP01000001">
    <property type="protein sequence ID" value="KEI72090.1"/>
    <property type="molecule type" value="Genomic_DNA"/>
</dbReference>
<dbReference type="CDD" id="cd11356">
    <property type="entry name" value="AmyAc_Sucrose_phosphorylase-like_1"/>
    <property type="match status" value="1"/>
</dbReference>
<comment type="caution">
    <text evidence="5">The sequence shown here is derived from an EMBL/GenBank/DDBJ whole genome shotgun (WGS) entry which is preliminary data.</text>
</comment>
<dbReference type="Pfam" id="PF00128">
    <property type="entry name" value="Alpha-amylase"/>
    <property type="match status" value="1"/>
</dbReference>
<name>A0A081KD64_9GAMM</name>
<dbReference type="PANTHER" id="PTHR38784:SF1">
    <property type="entry name" value="SUCROSE PHOSPHORYLASE"/>
    <property type="match status" value="1"/>
</dbReference>
<feature type="binding site" evidence="3">
    <location>
        <position position="451"/>
    </location>
    <ligand>
        <name>substrate</name>
    </ligand>
</feature>
<gene>
    <name evidence="5" type="ORF">GV64_16350</name>
</gene>
<dbReference type="GO" id="GO:0005975">
    <property type="term" value="P:carbohydrate metabolic process"/>
    <property type="evidence" value="ECO:0007669"/>
    <property type="project" value="InterPro"/>
</dbReference>